<name>A0ABY3X9N5_9GAMM</name>
<evidence type="ECO:0000313" key="3">
    <source>
        <dbReference type="Proteomes" id="UP000829194"/>
    </source>
</evidence>
<evidence type="ECO:0008006" key="4">
    <source>
        <dbReference type="Google" id="ProtNLM"/>
    </source>
</evidence>
<gene>
    <name evidence="2" type="ORF">MOV92_22830</name>
</gene>
<keyword evidence="1" id="KW-0732">Signal</keyword>
<organism evidence="2 3">
    <name type="scientific">Lysobacter gummosus</name>
    <dbReference type="NCBI Taxonomy" id="262324"/>
    <lineage>
        <taxon>Bacteria</taxon>
        <taxon>Pseudomonadati</taxon>
        <taxon>Pseudomonadota</taxon>
        <taxon>Gammaproteobacteria</taxon>
        <taxon>Lysobacterales</taxon>
        <taxon>Lysobacteraceae</taxon>
        <taxon>Lysobacter</taxon>
    </lineage>
</organism>
<dbReference type="Proteomes" id="UP000829194">
    <property type="component" value="Chromosome"/>
</dbReference>
<dbReference type="EMBL" id="CP093547">
    <property type="protein sequence ID" value="UNP29269.1"/>
    <property type="molecule type" value="Genomic_DNA"/>
</dbReference>
<evidence type="ECO:0000313" key="2">
    <source>
        <dbReference type="EMBL" id="UNP29269.1"/>
    </source>
</evidence>
<evidence type="ECO:0000256" key="1">
    <source>
        <dbReference type="SAM" id="SignalP"/>
    </source>
</evidence>
<protein>
    <recommendedName>
        <fullName evidence="4">Helix-hairpin-helix motif family protein</fullName>
    </recommendedName>
</protein>
<reference evidence="2 3" key="1">
    <citation type="submission" date="2022-03" db="EMBL/GenBank/DDBJ databases">
        <title>Complete genome sequence of Lysobacter capsici VKM B-2533 and Lysobacter gummosus 10.1.1, promising sources of lytic agents.</title>
        <authorList>
            <person name="Tarlachkov S.V."/>
            <person name="Kudryakova I.V."/>
            <person name="Afoshin A.S."/>
            <person name="Leontyevskaya E.A."/>
            <person name="Leontyevskaya N.V."/>
        </authorList>
    </citation>
    <scope>NUCLEOTIDE SEQUENCE [LARGE SCALE GENOMIC DNA]</scope>
    <source>
        <strain evidence="2 3">10.1.1</strain>
    </source>
</reference>
<accession>A0ABY3X9N5</accession>
<dbReference type="RefSeq" id="WP_148649097.1">
    <property type="nucleotide sequence ID" value="NZ_CP011131.1"/>
</dbReference>
<keyword evidence="3" id="KW-1185">Reference proteome</keyword>
<feature type="chain" id="PRO_5047547608" description="Helix-hairpin-helix motif family protein" evidence="1">
    <location>
        <begin position="24"/>
        <end position="118"/>
    </location>
</feature>
<sequence length="118" mass="12495">MMLKNVVAALILATLGICTSSLAQSPAIRIDATSSQSAESSYHSMMNGRSEDEQRKLALAVLVLNMEGVKSAHEVVKNSELDAPSISRIKDKVAGLTADEIVALASRSQSVRVEPGTK</sequence>
<proteinExistence type="predicted"/>
<feature type="signal peptide" evidence="1">
    <location>
        <begin position="1"/>
        <end position="23"/>
    </location>
</feature>